<gene>
    <name evidence="2" type="ORF">WH47_00677</name>
</gene>
<organism evidence="2 3">
    <name type="scientific">Habropoda laboriosa</name>
    <dbReference type="NCBI Taxonomy" id="597456"/>
    <lineage>
        <taxon>Eukaryota</taxon>
        <taxon>Metazoa</taxon>
        <taxon>Ecdysozoa</taxon>
        <taxon>Arthropoda</taxon>
        <taxon>Hexapoda</taxon>
        <taxon>Insecta</taxon>
        <taxon>Pterygota</taxon>
        <taxon>Neoptera</taxon>
        <taxon>Endopterygota</taxon>
        <taxon>Hymenoptera</taxon>
        <taxon>Apocrita</taxon>
        <taxon>Aculeata</taxon>
        <taxon>Apoidea</taxon>
        <taxon>Anthophila</taxon>
        <taxon>Apidae</taxon>
        <taxon>Habropoda</taxon>
    </lineage>
</organism>
<evidence type="ECO:0000313" key="2">
    <source>
        <dbReference type="EMBL" id="KOC65653.1"/>
    </source>
</evidence>
<dbReference type="Proteomes" id="UP000053825">
    <property type="component" value="Unassembled WGS sequence"/>
</dbReference>
<feature type="compositionally biased region" description="Basic residues" evidence="1">
    <location>
        <begin position="207"/>
        <end position="227"/>
    </location>
</feature>
<evidence type="ECO:0000313" key="3">
    <source>
        <dbReference type="Proteomes" id="UP000053825"/>
    </source>
</evidence>
<reference evidence="2 3" key="1">
    <citation type="submission" date="2015-07" db="EMBL/GenBank/DDBJ databases">
        <title>The genome of Habropoda laboriosa.</title>
        <authorList>
            <person name="Pan H."/>
            <person name="Kapheim K."/>
        </authorList>
    </citation>
    <scope>NUCLEOTIDE SEQUENCE [LARGE SCALE GENOMIC DNA]</scope>
    <source>
        <strain evidence="2">0110345459</strain>
    </source>
</reference>
<feature type="region of interest" description="Disordered" evidence="1">
    <location>
        <begin position="486"/>
        <end position="518"/>
    </location>
</feature>
<name>A0A0L7R477_9HYME</name>
<feature type="compositionally biased region" description="Basic and acidic residues" evidence="1">
    <location>
        <begin position="245"/>
        <end position="267"/>
    </location>
</feature>
<dbReference type="AlphaFoldDB" id="A0A0L7R477"/>
<accession>A0A0L7R477</accession>
<dbReference type="EMBL" id="KQ414658">
    <property type="protein sequence ID" value="KOC65653.1"/>
    <property type="molecule type" value="Genomic_DNA"/>
</dbReference>
<protein>
    <submittedName>
        <fullName evidence="2">Uncharacterized protein</fullName>
    </submittedName>
</protein>
<evidence type="ECO:0000256" key="1">
    <source>
        <dbReference type="SAM" id="MobiDB-lite"/>
    </source>
</evidence>
<feature type="region of interest" description="Disordered" evidence="1">
    <location>
        <begin position="199"/>
        <end position="267"/>
    </location>
</feature>
<sequence length="518" mass="57888">MGSSFKLYIELPECYNCVECRDVGETEVCSQNVVGGRYCVRFCLVISVKGVVSGPPYPNRKPVPGSSVPTNGGSSRMEASRLHEALGAVRWKHIEELHVSQECVVPTNGGSSGMEASRLHEALGAVRWKHIEELHVSQECVRQNNEKSRIIMRIWLFVLTIGQLVDGEREWFQFPMNFPLFDGDTLDEGKKIVILKHEEEEEEKERPRKRRKRKRRREGRGRGRGGRGRGGEAEEEEERPRKRGRGGEAEEERPRKRDRGREAEEERPRNRRRVLQCILVYKITRSRSPVTFEGLSGPRVTRFAWRTAKATTLHARLSGLNAFHLCYVSLEYCGIRPDNAELPNVFLDVFSIECASSVKTSVLYSTEPSTPDVVVVRYGRRRAIIAFGGPCDTGPNASPLEPSLLGNRGPTSVPRGIPLSTALSRHCSTVPPMPCGSATHSSCRSCVAVLGTEHIHQMINNVSLECKLLITSTNVTKYPPNKHVLTFNSDSPNKAFPSPSRFAGPPGRTVSPNHHNLP</sequence>
<keyword evidence="3" id="KW-1185">Reference proteome</keyword>
<proteinExistence type="predicted"/>